<organism evidence="1 2">
    <name type="scientific">Stieleria maiorica</name>
    <dbReference type="NCBI Taxonomy" id="2795974"/>
    <lineage>
        <taxon>Bacteria</taxon>
        <taxon>Pseudomonadati</taxon>
        <taxon>Planctomycetota</taxon>
        <taxon>Planctomycetia</taxon>
        <taxon>Pirellulales</taxon>
        <taxon>Pirellulaceae</taxon>
        <taxon>Stieleria</taxon>
    </lineage>
</organism>
<dbReference type="EMBL" id="CP036264">
    <property type="protein sequence ID" value="QEG01902.1"/>
    <property type="molecule type" value="Genomic_DNA"/>
</dbReference>
<gene>
    <name evidence="1" type="ORF">Mal15_59830</name>
</gene>
<evidence type="ECO:0000313" key="2">
    <source>
        <dbReference type="Proteomes" id="UP000321353"/>
    </source>
</evidence>
<protein>
    <submittedName>
        <fullName evidence="1">Uncharacterized protein</fullName>
    </submittedName>
</protein>
<keyword evidence="2" id="KW-1185">Reference proteome</keyword>
<dbReference type="AlphaFoldDB" id="A0A5B9MKR9"/>
<evidence type="ECO:0000313" key="1">
    <source>
        <dbReference type="EMBL" id="QEG01902.1"/>
    </source>
</evidence>
<proteinExistence type="predicted"/>
<sequence>MRWINPGVWLSYTAMSHDHTCEIVINHSSVASMCPTDAIVERRTENHEFRIAEQEYGGISARCQIFLVDQFL</sequence>
<name>A0A5B9MKR9_9BACT</name>
<reference evidence="1 2" key="1">
    <citation type="submission" date="2019-02" db="EMBL/GenBank/DDBJ databases">
        <title>Planctomycetal bacteria perform biofilm scaping via a novel small molecule.</title>
        <authorList>
            <person name="Jeske O."/>
            <person name="Boedeker C."/>
            <person name="Wiegand S."/>
            <person name="Breitling P."/>
            <person name="Kallscheuer N."/>
            <person name="Jogler M."/>
            <person name="Rohde M."/>
            <person name="Petersen J."/>
            <person name="Medema M.H."/>
            <person name="Surup F."/>
            <person name="Jogler C."/>
        </authorList>
    </citation>
    <scope>NUCLEOTIDE SEQUENCE [LARGE SCALE GENOMIC DNA]</scope>
    <source>
        <strain evidence="1 2">Mal15</strain>
    </source>
</reference>
<accession>A0A5B9MKR9</accession>
<dbReference type="Proteomes" id="UP000321353">
    <property type="component" value="Chromosome"/>
</dbReference>
<dbReference type="KEGG" id="smam:Mal15_59830"/>